<dbReference type="Proteomes" id="UP001595075">
    <property type="component" value="Unassembled WGS sequence"/>
</dbReference>
<evidence type="ECO:0000313" key="4">
    <source>
        <dbReference type="Proteomes" id="UP001595075"/>
    </source>
</evidence>
<feature type="coiled-coil region" evidence="1">
    <location>
        <begin position="629"/>
        <end position="667"/>
    </location>
</feature>
<evidence type="ECO:0000313" key="3">
    <source>
        <dbReference type="EMBL" id="KAL2072388.1"/>
    </source>
</evidence>
<accession>A0ABR4CRJ2</accession>
<feature type="region of interest" description="Disordered" evidence="2">
    <location>
        <begin position="237"/>
        <end position="294"/>
    </location>
</feature>
<keyword evidence="1" id="KW-0175">Coiled coil</keyword>
<feature type="compositionally biased region" description="Acidic residues" evidence="2">
    <location>
        <begin position="275"/>
        <end position="285"/>
    </location>
</feature>
<dbReference type="EMBL" id="JAZHXI010000004">
    <property type="protein sequence ID" value="KAL2072388.1"/>
    <property type="molecule type" value="Genomic_DNA"/>
</dbReference>
<feature type="region of interest" description="Disordered" evidence="2">
    <location>
        <begin position="91"/>
        <end position="128"/>
    </location>
</feature>
<sequence>MEAPTSTKRKISIDTIANPSKLRKVVAINPPQSPRRRRSILRGGSRETISTPPQCEHIACRLSGTGTCREPETTPFAILEEEVTSRNTILASELPPYPPEPQPQPQPDPRPRKSISWHPTVTDSNRTQTDLENYHELVYGPNKFWWEDQHLLKACESVLTSPGKLLDAFMVLSPEDVNNIVVELPVPIRKMAMEISRQLADNRDMLEWEGEDSMEGSEVDEELMMIYETWKTAEYATGDEGPIGGHDSSKDAEDATGDEKSMRGSGSSEHNSEKTEDEEPLDVDSETQKTKDQSRELYNRVDISYIAPEESLAHRRALLEYLDSRLDQFIFCRYLGAIQVPAVSPLSIQRDADPTSVDGMTKRHGPTSYIVSHFNCKTRPFLSPIRFSQASMAMKEYRLGQNPKRWIRTLKDFDVHYGKTANHCVSLDYWITNDRLLVRTQSWIYAHSDTPQAEKIRRNFLNGEIIPAYDNGNIMSWMCRHLMSNPDKHLFDFMNPQESAKLQRCKECAMEYRIDVVKSIPVNYTSVTHHPLINFCAVVTVWRDFGRCLSPYDPRWAAHFSEYESGSFTSHFPVEKQAARCASEEECATDWELGGIMRAYEGSDDYHVATELSLRGPILKWLVSTEESRQREADEIKAKEIEKQQLQEVLEVKLEVAEEKTKSLAQRLELFLSRRRK</sequence>
<name>A0ABR4CRJ2_9HELO</name>
<keyword evidence="4" id="KW-1185">Reference proteome</keyword>
<reference evidence="3 4" key="1">
    <citation type="journal article" date="2024" name="Commun. Biol.">
        <title>Comparative genomic analysis of thermophilic fungi reveals convergent evolutionary adaptations and gene losses.</title>
        <authorList>
            <person name="Steindorff A.S."/>
            <person name="Aguilar-Pontes M.V."/>
            <person name="Robinson A.J."/>
            <person name="Andreopoulos B."/>
            <person name="LaButti K."/>
            <person name="Kuo A."/>
            <person name="Mondo S."/>
            <person name="Riley R."/>
            <person name="Otillar R."/>
            <person name="Haridas S."/>
            <person name="Lipzen A."/>
            <person name="Grimwood J."/>
            <person name="Schmutz J."/>
            <person name="Clum A."/>
            <person name="Reid I.D."/>
            <person name="Moisan M.C."/>
            <person name="Butler G."/>
            <person name="Nguyen T.T.M."/>
            <person name="Dewar K."/>
            <person name="Conant G."/>
            <person name="Drula E."/>
            <person name="Henrissat B."/>
            <person name="Hansel C."/>
            <person name="Singer S."/>
            <person name="Hutchinson M.I."/>
            <person name="de Vries R.P."/>
            <person name="Natvig D.O."/>
            <person name="Powell A.J."/>
            <person name="Tsang A."/>
            <person name="Grigoriev I.V."/>
        </authorList>
    </citation>
    <scope>NUCLEOTIDE SEQUENCE [LARGE SCALE GENOMIC DNA]</scope>
    <source>
        <strain evidence="3 4">CBS 494.80</strain>
    </source>
</reference>
<feature type="compositionally biased region" description="Basic and acidic residues" evidence="2">
    <location>
        <begin position="247"/>
        <end position="262"/>
    </location>
</feature>
<evidence type="ECO:0000256" key="2">
    <source>
        <dbReference type="SAM" id="MobiDB-lite"/>
    </source>
</evidence>
<gene>
    <name evidence="3" type="ORF">VTL71DRAFT_11731</name>
</gene>
<feature type="region of interest" description="Disordered" evidence="2">
    <location>
        <begin position="30"/>
        <end position="51"/>
    </location>
</feature>
<feature type="compositionally biased region" description="Pro residues" evidence="2">
    <location>
        <begin position="95"/>
        <end position="108"/>
    </location>
</feature>
<organism evidence="3 4">
    <name type="scientific">Oculimacula yallundae</name>
    <dbReference type="NCBI Taxonomy" id="86028"/>
    <lineage>
        <taxon>Eukaryota</taxon>
        <taxon>Fungi</taxon>
        <taxon>Dikarya</taxon>
        <taxon>Ascomycota</taxon>
        <taxon>Pezizomycotina</taxon>
        <taxon>Leotiomycetes</taxon>
        <taxon>Helotiales</taxon>
        <taxon>Ploettnerulaceae</taxon>
        <taxon>Oculimacula</taxon>
    </lineage>
</organism>
<feature type="compositionally biased region" description="Polar residues" evidence="2">
    <location>
        <begin position="117"/>
        <end position="128"/>
    </location>
</feature>
<protein>
    <submittedName>
        <fullName evidence="3">Uncharacterized protein</fullName>
    </submittedName>
</protein>
<evidence type="ECO:0000256" key="1">
    <source>
        <dbReference type="SAM" id="Coils"/>
    </source>
</evidence>
<proteinExistence type="predicted"/>
<comment type="caution">
    <text evidence="3">The sequence shown here is derived from an EMBL/GenBank/DDBJ whole genome shotgun (WGS) entry which is preliminary data.</text>
</comment>